<dbReference type="InterPro" id="IPR011009">
    <property type="entry name" value="Kinase-like_dom_sf"/>
</dbReference>
<organism evidence="1 2">
    <name type="scientific">Hericium alpestre</name>
    <dbReference type="NCBI Taxonomy" id="135208"/>
    <lineage>
        <taxon>Eukaryota</taxon>
        <taxon>Fungi</taxon>
        <taxon>Dikarya</taxon>
        <taxon>Basidiomycota</taxon>
        <taxon>Agaricomycotina</taxon>
        <taxon>Agaricomycetes</taxon>
        <taxon>Russulales</taxon>
        <taxon>Hericiaceae</taxon>
        <taxon>Hericium</taxon>
    </lineage>
</organism>
<dbReference type="Gene3D" id="3.90.1200.10">
    <property type="match status" value="1"/>
</dbReference>
<evidence type="ECO:0000313" key="2">
    <source>
        <dbReference type="Proteomes" id="UP000298061"/>
    </source>
</evidence>
<comment type="caution">
    <text evidence="1">The sequence shown here is derived from an EMBL/GenBank/DDBJ whole genome shotgun (WGS) entry which is preliminary data.</text>
</comment>
<dbReference type="OrthoDB" id="25129at2759"/>
<dbReference type="SUPFAM" id="SSF56112">
    <property type="entry name" value="Protein kinase-like (PK-like)"/>
    <property type="match status" value="1"/>
</dbReference>
<name>A0A4Z0AAD3_9AGAM</name>
<dbReference type="Gene3D" id="3.30.200.20">
    <property type="entry name" value="Phosphorylase Kinase, domain 1"/>
    <property type="match status" value="1"/>
</dbReference>
<dbReference type="Proteomes" id="UP000298061">
    <property type="component" value="Unassembled WGS sequence"/>
</dbReference>
<keyword evidence="2" id="KW-1185">Reference proteome</keyword>
<dbReference type="AlphaFoldDB" id="A0A4Z0AAD3"/>
<sequence length="322" mass="35128">MVRTGHLPFDFADYLYSLTGANWEVRELSGGNANFVVRATQARSTLNESPVAPPYFAKFPDVQFSQKRQVVEARALYLFKADPQLSNVLESNTRVIRIPSLLHHDEAQHVLVQSDLGSHPSLDAYLSSPTTTAYSAALAGHSLGRFLANLNHAYDSVPDALSPPSNIAAALANDDAEAVMQGVIANATRFIKEAGVHDWETLGVRALGHWKSRKRTTFCQGDIWFGTITVDDTAPNRVNEGGRSLVLKICDWEFAGPNHPAADIAQLGTLLWIHCSAYLSDAPLAIRRIFTSVIPIKVTYGAAAAKAGRLRRGVLRVLLPAF</sequence>
<dbReference type="EMBL" id="SFCI01000039">
    <property type="protein sequence ID" value="TFY83293.1"/>
    <property type="molecule type" value="Genomic_DNA"/>
</dbReference>
<reference evidence="1 2" key="1">
    <citation type="submission" date="2019-02" db="EMBL/GenBank/DDBJ databases">
        <title>Genome sequencing of the rare red list fungi Hericium alpestre (H. flagellum).</title>
        <authorList>
            <person name="Buettner E."/>
            <person name="Kellner H."/>
        </authorList>
    </citation>
    <scope>NUCLEOTIDE SEQUENCE [LARGE SCALE GENOMIC DNA]</scope>
    <source>
        <strain evidence="1 2">DSM 108284</strain>
    </source>
</reference>
<evidence type="ECO:0000313" key="1">
    <source>
        <dbReference type="EMBL" id="TFY83293.1"/>
    </source>
</evidence>
<protein>
    <recommendedName>
        <fullName evidence="3">Aminoglycoside phosphotransferase domain-containing protein</fullName>
    </recommendedName>
</protein>
<evidence type="ECO:0008006" key="3">
    <source>
        <dbReference type="Google" id="ProtNLM"/>
    </source>
</evidence>
<gene>
    <name evidence="1" type="ORF">EWM64_g723</name>
</gene>
<proteinExistence type="predicted"/>
<accession>A0A4Z0AAD3</accession>